<feature type="compositionally biased region" description="Polar residues" evidence="1">
    <location>
        <begin position="396"/>
        <end position="410"/>
    </location>
</feature>
<feature type="compositionally biased region" description="Polar residues" evidence="1">
    <location>
        <begin position="51"/>
        <end position="60"/>
    </location>
</feature>
<dbReference type="EMBL" id="KB445800">
    <property type="protein sequence ID" value="EMD35260.1"/>
    <property type="molecule type" value="Genomic_DNA"/>
</dbReference>
<dbReference type="InterPro" id="IPR045341">
    <property type="entry name" value="DUF6532"/>
</dbReference>
<sequence>MVGYKDRKCDSHRAMNEALEVVVRERASSQHKFVSPESPTKPLELQDRQKNGLSRTQSISVWRKGTRAPKPPASPLLEKAKTWGPPALTISVIILVVPHSGYNNSSDHKDSGVLHNPDICEDNDIHENDDDDHKHSFFFSLDNNNDVASKCRRTMKTCQYDGGNNNHGRKRKRDEERERKKRVDEEGKGEDKKKGKAKQEKDGRERRKHHLFCLKHMHGHEDNNNAKNATKDGCHENINNDVHHLKHTCVCDNDLKDDRPYSRGMRGCEDDAAVIYQQHAIGQLRGHGAGVWCPWTPHCKGHNEYERHDGYEGHDSRTNSTHRASQGSIYSLGKHNSHRLSKRSSSRHGGHGEHGGHGGHGRHSGYDGHGLSSWLSQGSHSSQGYDPNHNLEEPFSPNQLGLQCKASGSSRDPDHDDYSPPRFDRNDHSDSKTWAFASKQARVRIHPTFLVKFEKLLIDSTKGLHEKAIADHIDNDSAFAQILVNQVQTHQAQSRTNVHKCAEQMVIQAYQLCISGYLDNKDLSYLFPLNDQNTIDTVPPYQHPAIIKVIHLAYFTGNNSLAALWAEDFKDKNTGVMCILSHMIALAATAIAFALAKVKASLLDASGNYKKSSLSADQDVQIYIWHMDVLETIYNHKWRMMYRVLDFWD</sequence>
<feature type="compositionally biased region" description="Low complexity" evidence="1">
    <location>
        <begin position="369"/>
        <end position="384"/>
    </location>
</feature>
<evidence type="ECO:0000259" key="2">
    <source>
        <dbReference type="Pfam" id="PF20149"/>
    </source>
</evidence>
<evidence type="ECO:0000313" key="4">
    <source>
        <dbReference type="Proteomes" id="UP000016930"/>
    </source>
</evidence>
<feature type="region of interest" description="Disordered" evidence="1">
    <location>
        <begin position="310"/>
        <end position="429"/>
    </location>
</feature>
<evidence type="ECO:0000256" key="1">
    <source>
        <dbReference type="SAM" id="MobiDB-lite"/>
    </source>
</evidence>
<name>M2QT89_CERS8</name>
<accession>M2QT89</accession>
<feature type="compositionally biased region" description="Basic and acidic residues" evidence="1">
    <location>
        <begin position="173"/>
        <end position="205"/>
    </location>
</feature>
<organism evidence="3 4">
    <name type="scientific">Ceriporiopsis subvermispora (strain B)</name>
    <name type="common">White-rot fungus</name>
    <name type="synonym">Gelatoporia subvermispora</name>
    <dbReference type="NCBI Taxonomy" id="914234"/>
    <lineage>
        <taxon>Eukaryota</taxon>
        <taxon>Fungi</taxon>
        <taxon>Dikarya</taxon>
        <taxon>Basidiomycota</taxon>
        <taxon>Agaricomycotina</taxon>
        <taxon>Agaricomycetes</taxon>
        <taxon>Polyporales</taxon>
        <taxon>Gelatoporiaceae</taxon>
        <taxon>Gelatoporia</taxon>
    </lineage>
</organism>
<feature type="region of interest" description="Disordered" evidence="1">
    <location>
        <begin position="29"/>
        <end position="79"/>
    </location>
</feature>
<dbReference type="Pfam" id="PF20149">
    <property type="entry name" value="DUF6532"/>
    <property type="match status" value="1"/>
</dbReference>
<feature type="region of interest" description="Disordered" evidence="1">
    <location>
        <begin position="157"/>
        <end position="207"/>
    </location>
</feature>
<feature type="compositionally biased region" description="Basic and acidic residues" evidence="1">
    <location>
        <begin position="411"/>
        <end position="429"/>
    </location>
</feature>
<dbReference type="HOGENOM" id="CLU_422098_0_0_1"/>
<dbReference type="AlphaFoldDB" id="M2QT89"/>
<gene>
    <name evidence="3" type="ORF">CERSUDRAFT_74895</name>
</gene>
<dbReference type="Proteomes" id="UP000016930">
    <property type="component" value="Unassembled WGS sequence"/>
</dbReference>
<feature type="domain" description="DUF6532" evidence="2">
    <location>
        <begin position="466"/>
        <end position="633"/>
    </location>
</feature>
<feature type="compositionally biased region" description="Basic residues" evidence="1">
    <location>
        <begin position="335"/>
        <end position="349"/>
    </location>
</feature>
<reference evidence="3 4" key="1">
    <citation type="journal article" date="2012" name="Proc. Natl. Acad. Sci. U.S.A.">
        <title>Comparative genomics of Ceriporiopsis subvermispora and Phanerochaete chrysosporium provide insight into selective ligninolysis.</title>
        <authorList>
            <person name="Fernandez-Fueyo E."/>
            <person name="Ruiz-Duenas F.J."/>
            <person name="Ferreira P."/>
            <person name="Floudas D."/>
            <person name="Hibbett D.S."/>
            <person name="Canessa P."/>
            <person name="Larrondo L.F."/>
            <person name="James T.Y."/>
            <person name="Seelenfreund D."/>
            <person name="Lobos S."/>
            <person name="Polanco R."/>
            <person name="Tello M."/>
            <person name="Honda Y."/>
            <person name="Watanabe T."/>
            <person name="Watanabe T."/>
            <person name="Ryu J.S."/>
            <person name="Kubicek C.P."/>
            <person name="Schmoll M."/>
            <person name="Gaskell J."/>
            <person name="Hammel K.E."/>
            <person name="St John F.J."/>
            <person name="Vanden Wymelenberg A."/>
            <person name="Sabat G."/>
            <person name="Splinter BonDurant S."/>
            <person name="Syed K."/>
            <person name="Yadav J.S."/>
            <person name="Doddapaneni H."/>
            <person name="Subramanian V."/>
            <person name="Lavin J.L."/>
            <person name="Oguiza J.A."/>
            <person name="Perez G."/>
            <person name="Pisabarro A.G."/>
            <person name="Ramirez L."/>
            <person name="Santoyo F."/>
            <person name="Master E."/>
            <person name="Coutinho P.M."/>
            <person name="Henrissat B."/>
            <person name="Lombard V."/>
            <person name="Magnuson J.K."/>
            <person name="Kuees U."/>
            <person name="Hori C."/>
            <person name="Igarashi K."/>
            <person name="Samejima M."/>
            <person name="Held B.W."/>
            <person name="Barry K.W."/>
            <person name="LaButti K.M."/>
            <person name="Lapidus A."/>
            <person name="Lindquist E.A."/>
            <person name="Lucas S.M."/>
            <person name="Riley R."/>
            <person name="Salamov A.A."/>
            <person name="Hoffmeister D."/>
            <person name="Schwenk D."/>
            <person name="Hadar Y."/>
            <person name="Yarden O."/>
            <person name="de Vries R.P."/>
            <person name="Wiebenga A."/>
            <person name="Stenlid J."/>
            <person name="Eastwood D."/>
            <person name="Grigoriev I.V."/>
            <person name="Berka R.M."/>
            <person name="Blanchette R.A."/>
            <person name="Kersten P."/>
            <person name="Martinez A.T."/>
            <person name="Vicuna R."/>
            <person name="Cullen D."/>
        </authorList>
    </citation>
    <scope>NUCLEOTIDE SEQUENCE [LARGE SCALE GENOMIC DNA]</scope>
    <source>
        <strain evidence="3 4">B</strain>
    </source>
</reference>
<proteinExistence type="predicted"/>
<keyword evidence="4" id="KW-1185">Reference proteome</keyword>
<evidence type="ECO:0000313" key="3">
    <source>
        <dbReference type="EMBL" id="EMD35260.1"/>
    </source>
</evidence>
<protein>
    <recommendedName>
        <fullName evidence="2">DUF6532 domain-containing protein</fullName>
    </recommendedName>
</protein>
<feature type="compositionally biased region" description="Polar residues" evidence="1">
    <location>
        <begin position="318"/>
        <end position="329"/>
    </location>
</feature>